<dbReference type="GO" id="GO:0045892">
    <property type="term" value="P:negative regulation of DNA-templated transcription"/>
    <property type="evidence" value="ECO:0007669"/>
    <property type="project" value="InterPro"/>
</dbReference>
<dbReference type="NCBIfam" id="NF003994">
    <property type="entry name" value="PRK05472.2-3"/>
    <property type="match status" value="1"/>
</dbReference>
<dbReference type="OrthoDB" id="9784760at2"/>
<dbReference type="NCBIfam" id="NF003995">
    <property type="entry name" value="PRK05472.2-4"/>
    <property type="match status" value="1"/>
</dbReference>
<sequence length="226" mass="25438">MGKELNAIPDIIISRLPVYYQHLKNLQSSSKEYVSSEELADLTGFSSSLIRKDLSYFGTFGRKSYGYDIYCLFQQINIIMGFNYKKKLIIIGAGHLGQALAYNKGYNERGYQLISIFDKNPKLIDLVINDIEIQSVSNLERFLENNKVDVAALTVPGAAAQKITDRLVAAGIKAIWDFTEVPLKVPEDIFLEEQLINEGLCKLSLKMNQKRLNQDGTTEDLSCGQK</sequence>
<dbReference type="GO" id="GO:0003700">
    <property type="term" value="F:DNA-binding transcription factor activity"/>
    <property type="evidence" value="ECO:0007669"/>
    <property type="project" value="UniProtKB-UniRule"/>
</dbReference>
<dbReference type="GO" id="GO:0003677">
    <property type="term" value="F:DNA binding"/>
    <property type="evidence" value="ECO:0007669"/>
    <property type="project" value="UniProtKB-UniRule"/>
</dbReference>
<name>A0A1N7AVZ9_9FIRM</name>
<dbReference type="EMBL" id="FTNC01000026">
    <property type="protein sequence ID" value="SIR43221.1"/>
    <property type="molecule type" value="Genomic_DNA"/>
</dbReference>
<keyword evidence="4 7" id="KW-0520">NAD</keyword>
<comment type="subunit">
    <text evidence="7">Homodimer.</text>
</comment>
<feature type="binding site" evidence="7">
    <location>
        <begin position="92"/>
        <end position="97"/>
    </location>
    <ligand>
        <name>NAD(+)</name>
        <dbReference type="ChEBI" id="CHEBI:57540"/>
    </ligand>
</feature>
<keyword evidence="10" id="KW-1185">Reference proteome</keyword>
<comment type="subcellular location">
    <subcellularLocation>
        <location evidence="7">Cytoplasm</location>
    </subcellularLocation>
</comment>
<evidence type="ECO:0000256" key="5">
    <source>
        <dbReference type="ARBA" id="ARBA00023125"/>
    </source>
</evidence>
<dbReference type="InterPro" id="IPR036388">
    <property type="entry name" value="WH-like_DNA-bd_sf"/>
</dbReference>
<dbReference type="SUPFAM" id="SSF46785">
    <property type="entry name" value="Winged helix' DNA-binding domain"/>
    <property type="match status" value="1"/>
</dbReference>
<protein>
    <recommendedName>
        <fullName evidence="7">Redox-sensing transcriptional repressor Rex</fullName>
    </recommendedName>
</protein>
<dbReference type="InterPro" id="IPR036390">
    <property type="entry name" value="WH_DNA-bd_sf"/>
</dbReference>
<evidence type="ECO:0000256" key="6">
    <source>
        <dbReference type="ARBA" id="ARBA00023163"/>
    </source>
</evidence>
<keyword evidence="2 7" id="KW-0678">Repressor</keyword>
<accession>A0A1N7AVZ9</accession>
<evidence type="ECO:0000256" key="4">
    <source>
        <dbReference type="ARBA" id="ARBA00023027"/>
    </source>
</evidence>
<dbReference type="Proteomes" id="UP000185669">
    <property type="component" value="Unassembled WGS sequence"/>
</dbReference>
<dbReference type="InterPro" id="IPR022876">
    <property type="entry name" value="Tscrpt_rep_Rex"/>
</dbReference>
<feature type="domain" description="CoA-binding" evidence="8">
    <location>
        <begin position="81"/>
        <end position="182"/>
    </location>
</feature>
<evidence type="ECO:0000256" key="3">
    <source>
        <dbReference type="ARBA" id="ARBA00023015"/>
    </source>
</evidence>
<keyword evidence="5 7" id="KW-0238">DNA-binding</keyword>
<evidence type="ECO:0000256" key="2">
    <source>
        <dbReference type="ARBA" id="ARBA00022491"/>
    </source>
</evidence>
<dbReference type="GO" id="GO:0051775">
    <property type="term" value="P:response to redox state"/>
    <property type="evidence" value="ECO:0007669"/>
    <property type="project" value="InterPro"/>
</dbReference>
<dbReference type="InterPro" id="IPR009718">
    <property type="entry name" value="Rex_DNA-bd_C_dom"/>
</dbReference>
<evidence type="ECO:0000256" key="7">
    <source>
        <dbReference type="HAMAP-Rule" id="MF_01131"/>
    </source>
</evidence>
<dbReference type="Gene3D" id="3.40.50.720">
    <property type="entry name" value="NAD(P)-binding Rossmann-like Domain"/>
    <property type="match status" value="1"/>
</dbReference>
<feature type="DNA-binding region" description="H-T-H motif" evidence="7">
    <location>
        <begin position="18"/>
        <end position="57"/>
    </location>
</feature>
<dbReference type="HAMAP" id="MF_01131">
    <property type="entry name" value="Rex"/>
    <property type="match status" value="1"/>
</dbReference>
<keyword evidence="6 7" id="KW-0804">Transcription</keyword>
<evidence type="ECO:0000256" key="1">
    <source>
        <dbReference type="ARBA" id="ARBA00022490"/>
    </source>
</evidence>
<comment type="function">
    <text evidence="7">Modulates transcription in response to changes in cellular NADH/NAD(+) redox state.</text>
</comment>
<organism evidence="9 10">
    <name type="scientific">Halanaerobium kushneri</name>
    <dbReference type="NCBI Taxonomy" id="56779"/>
    <lineage>
        <taxon>Bacteria</taxon>
        <taxon>Bacillati</taxon>
        <taxon>Bacillota</taxon>
        <taxon>Clostridia</taxon>
        <taxon>Halanaerobiales</taxon>
        <taxon>Halanaerobiaceae</taxon>
        <taxon>Halanaerobium</taxon>
    </lineage>
</organism>
<evidence type="ECO:0000313" key="10">
    <source>
        <dbReference type="Proteomes" id="UP000185669"/>
    </source>
</evidence>
<dbReference type="SUPFAM" id="SSF51735">
    <property type="entry name" value="NAD(P)-binding Rossmann-fold domains"/>
    <property type="match status" value="1"/>
</dbReference>
<evidence type="ECO:0000259" key="8">
    <source>
        <dbReference type="SMART" id="SM00881"/>
    </source>
</evidence>
<dbReference type="Gene3D" id="1.10.10.10">
    <property type="entry name" value="Winged helix-like DNA-binding domain superfamily/Winged helix DNA-binding domain"/>
    <property type="match status" value="1"/>
</dbReference>
<dbReference type="SMART" id="SM00881">
    <property type="entry name" value="CoA_binding"/>
    <property type="match status" value="1"/>
</dbReference>
<dbReference type="PANTHER" id="PTHR35786:SF1">
    <property type="entry name" value="REDOX-SENSING TRANSCRIPTIONAL REPRESSOR REX 1"/>
    <property type="match status" value="1"/>
</dbReference>
<keyword evidence="3 7" id="KW-0805">Transcription regulation</keyword>
<dbReference type="NCBIfam" id="NF003996">
    <property type="entry name" value="PRK05472.2-5"/>
    <property type="match status" value="1"/>
</dbReference>
<dbReference type="STRING" id="56779.SAMN05421834_12611"/>
<proteinExistence type="inferred from homology"/>
<keyword evidence="1 7" id="KW-0963">Cytoplasm</keyword>
<dbReference type="Pfam" id="PF06971">
    <property type="entry name" value="Put_DNA-bind_N"/>
    <property type="match status" value="1"/>
</dbReference>
<gene>
    <name evidence="7" type="primary">rex</name>
    <name evidence="9" type="ORF">SAMN05421834_12611</name>
</gene>
<dbReference type="Pfam" id="PF02629">
    <property type="entry name" value="CoA_binding"/>
    <property type="match status" value="1"/>
</dbReference>
<dbReference type="PANTHER" id="PTHR35786">
    <property type="entry name" value="REDOX-SENSING TRANSCRIPTIONAL REPRESSOR REX"/>
    <property type="match status" value="1"/>
</dbReference>
<comment type="similarity">
    <text evidence="7">Belongs to the transcriptional regulatory Rex family.</text>
</comment>
<dbReference type="InterPro" id="IPR036291">
    <property type="entry name" value="NAD(P)-bd_dom_sf"/>
</dbReference>
<dbReference type="AlphaFoldDB" id="A0A1N7AVZ9"/>
<reference evidence="10" key="1">
    <citation type="submission" date="2017-01" db="EMBL/GenBank/DDBJ databases">
        <authorList>
            <person name="Varghese N."/>
            <person name="Submissions S."/>
        </authorList>
    </citation>
    <scope>NUCLEOTIDE SEQUENCE [LARGE SCALE GENOMIC DNA]</scope>
    <source>
        <strain evidence="10">ATCC 700103</strain>
    </source>
</reference>
<evidence type="ECO:0000313" key="9">
    <source>
        <dbReference type="EMBL" id="SIR43221.1"/>
    </source>
</evidence>
<dbReference type="RefSeq" id="WP_076545880.1">
    <property type="nucleotide sequence ID" value="NZ_FTNC01000026.1"/>
</dbReference>
<dbReference type="GO" id="GO:0005737">
    <property type="term" value="C:cytoplasm"/>
    <property type="evidence" value="ECO:0007669"/>
    <property type="project" value="UniProtKB-SubCell"/>
</dbReference>
<dbReference type="InterPro" id="IPR003781">
    <property type="entry name" value="CoA-bd"/>
</dbReference>